<dbReference type="AlphaFoldDB" id="A0A165RJX5"/>
<gene>
    <name evidence="2" type="ORF">AV926_06230</name>
</gene>
<dbReference type="Pfam" id="PF00550">
    <property type="entry name" value="PP-binding"/>
    <property type="match status" value="1"/>
</dbReference>
<organism evidence="2 3">
    <name type="scientific">Myroides marinus</name>
    <dbReference type="NCBI Taxonomy" id="703342"/>
    <lineage>
        <taxon>Bacteria</taxon>
        <taxon>Pseudomonadati</taxon>
        <taxon>Bacteroidota</taxon>
        <taxon>Flavobacteriia</taxon>
        <taxon>Flavobacteriales</taxon>
        <taxon>Flavobacteriaceae</taxon>
        <taxon>Myroides</taxon>
    </lineage>
</organism>
<dbReference type="InterPro" id="IPR036736">
    <property type="entry name" value="ACP-like_sf"/>
</dbReference>
<accession>A0A165RJX5</accession>
<comment type="caution">
    <text evidence="2">The sequence shown here is derived from an EMBL/GenBank/DDBJ whole genome shotgun (WGS) entry which is preliminary data.</text>
</comment>
<dbReference type="Gene3D" id="1.10.1200.10">
    <property type="entry name" value="ACP-like"/>
    <property type="match status" value="1"/>
</dbReference>
<dbReference type="InterPro" id="IPR009081">
    <property type="entry name" value="PP-bd_ACP"/>
</dbReference>
<sequence>MINKVDFLNIVKDQFEDSSSIQLELSDNFKELDSFDSLTGMCIMVAMKDEFDREVTEEEFRKISTVDELYDLVIK</sequence>
<keyword evidence="3" id="KW-1185">Reference proteome</keyword>
<evidence type="ECO:0000313" key="3">
    <source>
        <dbReference type="Proteomes" id="UP000076630"/>
    </source>
</evidence>
<name>A0A165RJX5_9FLAO</name>
<dbReference type="EMBL" id="LQNU01000042">
    <property type="protein sequence ID" value="KZE82832.1"/>
    <property type="molecule type" value="Genomic_DNA"/>
</dbReference>
<dbReference type="SUPFAM" id="SSF47336">
    <property type="entry name" value="ACP-like"/>
    <property type="match status" value="1"/>
</dbReference>
<evidence type="ECO:0000313" key="2">
    <source>
        <dbReference type="EMBL" id="KZE82832.1"/>
    </source>
</evidence>
<evidence type="ECO:0000259" key="1">
    <source>
        <dbReference type="PROSITE" id="PS50075"/>
    </source>
</evidence>
<dbReference type="RefSeq" id="WP_038987633.1">
    <property type="nucleotide sequence ID" value="NZ_JWJO01000055.1"/>
</dbReference>
<dbReference type="PROSITE" id="PS50075">
    <property type="entry name" value="CARRIER"/>
    <property type="match status" value="1"/>
</dbReference>
<dbReference type="Proteomes" id="UP000076630">
    <property type="component" value="Unassembled WGS sequence"/>
</dbReference>
<protein>
    <recommendedName>
        <fullName evidence="1">Carrier domain-containing protein</fullName>
    </recommendedName>
</protein>
<feature type="domain" description="Carrier" evidence="1">
    <location>
        <begin position="1"/>
        <end position="75"/>
    </location>
</feature>
<proteinExistence type="predicted"/>
<reference evidence="2 3" key="1">
    <citation type="submission" date="2016-01" db="EMBL/GenBank/DDBJ databases">
        <title>Whole genome sequencing of Myroides marinus L41.</title>
        <authorList>
            <person name="Hong K.W."/>
        </authorList>
    </citation>
    <scope>NUCLEOTIDE SEQUENCE [LARGE SCALE GENOMIC DNA]</scope>
    <source>
        <strain evidence="2 3">L41</strain>
    </source>
</reference>